<name>A0AA40DYG5_9PEZI</name>
<evidence type="ECO:0000313" key="1">
    <source>
        <dbReference type="EMBL" id="KAK0721114.1"/>
    </source>
</evidence>
<organism evidence="1 2">
    <name type="scientific">Lasiosphaeris hirsuta</name>
    <dbReference type="NCBI Taxonomy" id="260670"/>
    <lineage>
        <taxon>Eukaryota</taxon>
        <taxon>Fungi</taxon>
        <taxon>Dikarya</taxon>
        <taxon>Ascomycota</taxon>
        <taxon>Pezizomycotina</taxon>
        <taxon>Sordariomycetes</taxon>
        <taxon>Sordariomycetidae</taxon>
        <taxon>Sordariales</taxon>
        <taxon>Lasiosphaeriaceae</taxon>
        <taxon>Lasiosphaeris</taxon>
    </lineage>
</organism>
<gene>
    <name evidence="1" type="ORF">B0H67DRAFT_609558</name>
</gene>
<dbReference type="EMBL" id="JAUKUA010000003">
    <property type="protein sequence ID" value="KAK0721114.1"/>
    <property type="molecule type" value="Genomic_DNA"/>
</dbReference>
<evidence type="ECO:0000313" key="2">
    <source>
        <dbReference type="Proteomes" id="UP001172102"/>
    </source>
</evidence>
<sequence length="144" mass="16441">MAEVALAIVPIFFSTVRGFMIVKEKVQLLRHYRKEVEWLRTRVDVQARCFKGEVHYMCIDALDTHTAQSLITDDAHAYWKSQDLEATLETHMGDLYPQFGRAIEEVKGALAQIEAKLAVFAPLDATSPLLKATKDKFRLAFKKE</sequence>
<protein>
    <submittedName>
        <fullName evidence="1">Uncharacterized protein</fullName>
    </submittedName>
</protein>
<reference evidence="1" key="1">
    <citation type="submission" date="2023-06" db="EMBL/GenBank/DDBJ databases">
        <title>Genome-scale phylogeny and comparative genomics of the fungal order Sordariales.</title>
        <authorList>
            <consortium name="Lawrence Berkeley National Laboratory"/>
            <person name="Hensen N."/>
            <person name="Bonometti L."/>
            <person name="Westerberg I."/>
            <person name="Brannstrom I.O."/>
            <person name="Guillou S."/>
            <person name="Cros-Aarteil S."/>
            <person name="Calhoun S."/>
            <person name="Haridas S."/>
            <person name="Kuo A."/>
            <person name="Mondo S."/>
            <person name="Pangilinan J."/>
            <person name="Riley R."/>
            <person name="Labutti K."/>
            <person name="Andreopoulos B."/>
            <person name="Lipzen A."/>
            <person name="Chen C."/>
            <person name="Yanf M."/>
            <person name="Daum C."/>
            <person name="Ng V."/>
            <person name="Clum A."/>
            <person name="Steindorff A."/>
            <person name="Ohm R."/>
            <person name="Martin F."/>
            <person name="Silar P."/>
            <person name="Natvig D."/>
            <person name="Lalanne C."/>
            <person name="Gautier V."/>
            <person name="Ament-Velasquez S.L."/>
            <person name="Kruys A."/>
            <person name="Hutchinson M.I."/>
            <person name="Powell A.J."/>
            <person name="Barry K."/>
            <person name="Miller A.N."/>
            <person name="Grigoriev I.V."/>
            <person name="Debuchy R."/>
            <person name="Gladieux P."/>
            <person name="Thoren M.H."/>
            <person name="Johannesson H."/>
        </authorList>
    </citation>
    <scope>NUCLEOTIDE SEQUENCE</scope>
    <source>
        <strain evidence="1">SMH4607-1</strain>
    </source>
</reference>
<comment type="caution">
    <text evidence="1">The sequence shown here is derived from an EMBL/GenBank/DDBJ whole genome shotgun (WGS) entry which is preliminary data.</text>
</comment>
<proteinExistence type="predicted"/>
<dbReference type="Proteomes" id="UP001172102">
    <property type="component" value="Unassembled WGS sequence"/>
</dbReference>
<dbReference type="AlphaFoldDB" id="A0AA40DYG5"/>
<keyword evidence="2" id="KW-1185">Reference proteome</keyword>
<accession>A0AA40DYG5</accession>